<proteinExistence type="predicted"/>
<dbReference type="Gene3D" id="2.60.120.920">
    <property type="match status" value="1"/>
</dbReference>
<gene>
    <name evidence="1" type="ORF">PGLA1383_LOCUS24004</name>
</gene>
<dbReference type="Proteomes" id="UP000654075">
    <property type="component" value="Unassembled WGS sequence"/>
</dbReference>
<reference evidence="1" key="1">
    <citation type="submission" date="2021-02" db="EMBL/GenBank/DDBJ databases">
        <authorList>
            <person name="Dougan E. K."/>
            <person name="Rhodes N."/>
            <person name="Thang M."/>
            <person name="Chan C."/>
        </authorList>
    </citation>
    <scope>NUCLEOTIDE SEQUENCE</scope>
</reference>
<name>A0A813EWF9_POLGL</name>
<accession>A0A813EWF9</accession>
<dbReference type="AlphaFoldDB" id="A0A813EWF9"/>
<sequence length="309" mass="33364">MAIECFGAISVASAFRGPTSPRIGLLSSPSQAGDAVWEQSGRHSRALHGSEGNTVLFCLAATMTAATQRRRPSWLTAPIGFLGRRRSQNSRGTKRPASVRQAARWSEQACGSGLGLNDEATFAKRVNYSTRPEGFCVVLAETVMASELQEGRGRVHYGEIRIESDACDFAGGLEIGVTALSPEQVSGMSSQVTRSLNWAELPQTLVLRDDGQLRVKGRSYPPGAFDEGCMTMKGFRTVQLEYKDRLGILVLEKPGALVAYVNDEPIGRLELGDAIKDAGIPLDGELRIIVDVVSKACEVEILEVQVPKL</sequence>
<keyword evidence="2" id="KW-1185">Reference proteome</keyword>
<dbReference type="EMBL" id="CAJNNV010018497">
    <property type="protein sequence ID" value="CAE8605985.1"/>
    <property type="molecule type" value="Genomic_DNA"/>
</dbReference>
<comment type="caution">
    <text evidence="1">The sequence shown here is derived from an EMBL/GenBank/DDBJ whole genome shotgun (WGS) entry which is preliminary data.</text>
</comment>
<evidence type="ECO:0000313" key="1">
    <source>
        <dbReference type="EMBL" id="CAE8605985.1"/>
    </source>
</evidence>
<organism evidence="1 2">
    <name type="scientific">Polarella glacialis</name>
    <name type="common">Dinoflagellate</name>
    <dbReference type="NCBI Taxonomy" id="89957"/>
    <lineage>
        <taxon>Eukaryota</taxon>
        <taxon>Sar</taxon>
        <taxon>Alveolata</taxon>
        <taxon>Dinophyceae</taxon>
        <taxon>Suessiales</taxon>
        <taxon>Suessiaceae</taxon>
        <taxon>Polarella</taxon>
    </lineage>
</organism>
<protein>
    <submittedName>
        <fullName evidence="1">Uncharacterized protein</fullName>
    </submittedName>
</protein>
<evidence type="ECO:0000313" key="2">
    <source>
        <dbReference type="Proteomes" id="UP000654075"/>
    </source>
</evidence>
<dbReference type="InterPro" id="IPR043136">
    <property type="entry name" value="B30.2/SPRY_sf"/>
</dbReference>